<reference evidence="1 2" key="1">
    <citation type="submission" date="2019-03" db="EMBL/GenBank/DDBJ databases">
        <title>Draft genome sequences of novel Actinobacteria.</title>
        <authorList>
            <person name="Sahin N."/>
            <person name="Ay H."/>
            <person name="Saygin H."/>
        </authorList>
    </citation>
    <scope>NUCLEOTIDE SEQUENCE [LARGE SCALE GENOMIC DNA]</scope>
    <source>
        <strain evidence="1 2">6K102</strain>
    </source>
</reference>
<dbReference type="EMBL" id="SMLD01000033">
    <property type="protein sequence ID" value="TDE54495.1"/>
    <property type="molecule type" value="Genomic_DNA"/>
</dbReference>
<proteinExistence type="predicted"/>
<dbReference type="Proteomes" id="UP000295136">
    <property type="component" value="Unassembled WGS sequence"/>
</dbReference>
<sequence length="149" mass="15299">MFQMDRISTRASIAFMVAGALATVTVGGLASAAFASRPSATSPAAHLATALDPAPADAAIREYQCGNLGLAVVANSSEDKEAACETAMKVAKAAIEGSPPGPAGEAAGLTVEVDGQTWWCRDRQGDEDVNPHGMCVNGSRESETVRLYS</sequence>
<dbReference type="AlphaFoldDB" id="A0A4R5FP36"/>
<accession>A0A4R5FP36</accession>
<protein>
    <submittedName>
        <fullName evidence="1">Uncharacterized protein</fullName>
    </submittedName>
</protein>
<name>A0A4R5FP36_9ACTN</name>
<gene>
    <name evidence="1" type="ORF">E1295_15315</name>
</gene>
<organism evidence="1 2">
    <name type="scientific">Nonomuraea mesophila</name>
    <dbReference type="NCBI Taxonomy" id="2530382"/>
    <lineage>
        <taxon>Bacteria</taxon>
        <taxon>Bacillati</taxon>
        <taxon>Actinomycetota</taxon>
        <taxon>Actinomycetes</taxon>
        <taxon>Streptosporangiales</taxon>
        <taxon>Streptosporangiaceae</taxon>
        <taxon>Nonomuraea</taxon>
    </lineage>
</organism>
<dbReference type="RefSeq" id="WP_132630936.1">
    <property type="nucleotide sequence ID" value="NZ_SMLD01000033.1"/>
</dbReference>
<evidence type="ECO:0000313" key="2">
    <source>
        <dbReference type="Proteomes" id="UP000295136"/>
    </source>
</evidence>
<comment type="caution">
    <text evidence="1">The sequence shown here is derived from an EMBL/GenBank/DDBJ whole genome shotgun (WGS) entry which is preliminary data.</text>
</comment>
<evidence type="ECO:0000313" key="1">
    <source>
        <dbReference type="EMBL" id="TDE54495.1"/>
    </source>
</evidence>
<keyword evidence="2" id="KW-1185">Reference proteome</keyword>